<dbReference type="InterPro" id="IPR001509">
    <property type="entry name" value="Epimerase_deHydtase"/>
</dbReference>
<dbReference type="Gene3D" id="3.40.50.720">
    <property type="entry name" value="NAD(P)-binding Rossmann-like Domain"/>
    <property type="match status" value="1"/>
</dbReference>
<reference evidence="3 4" key="2">
    <citation type="journal article" date="2015" name="Biomed. Res. Int.">
        <title>Effects of Arsenite Resistance on the Growth and Functional Gene Expression of Leptospirillum ferriphilum and Acidithiobacillus thiooxidans in Pure Culture and Coculture.</title>
        <authorList>
            <person name="Jiang H."/>
            <person name="Liang Y."/>
            <person name="Yin H."/>
            <person name="Xiao Y."/>
            <person name="Guo X."/>
            <person name="Xu Y."/>
            <person name="Hu Q."/>
            <person name="Liu H."/>
            <person name="Liu X."/>
        </authorList>
    </citation>
    <scope>NUCLEOTIDE SEQUENCE [LARGE SCALE GENOMIC DNA]</scope>
    <source>
        <strain evidence="3 4">YSK</strain>
    </source>
</reference>
<dbReference type="CDD" id="cd05256">
    <property type="entry name" value="UDP_AE_SDR_e"/>
    <property type="match status" value="1"/>
</dbReference>
<protein>
    <submittedName>
        <fullName evidence="3">Vi polysaccharide biosynthesis protein VipB/TviC</fullName>
    </submittedName>
</protein>
<dbReference type="OrthoDB" id="9801785at2"/>
<dbReference type="PANTHER" id="PTHR43000">
    <property type="entry name" value="DTDP-D-GLUCOSE 4,6-DEHYDRATASE-RELATED"/>
    <property type="match status" value="1"/>
</dbReference>
<feature type="domain" description="NAD-dependent epimerase/dehydratase" evidence="2">
    <location>
        <begin position="4"/>
        <end position="239"/>
    </location>
</feature>
<dbReference type="PRINTS" id="PR01713">
    <property type="entry name" value="NUCEPIMERASE"/>
</dbReference>
<evidence type="ECO:0000313" key="4">
    <source>
        <dbReference type="Proteomes" id="UP000027059"/>
    </source>
</evidence>
<dbReference type="InterPro" id="IPR036291">
    <property type="entry name" value="NAD(P)-bd_dom_sf"/>
</dbReference>
<keyword evidence="4" id="KW-1185">Reference proteome</keyword>
<evidence type="ECO:0000313" key="3">
    <source>
        <dbReference type="EMBL" id="AIA30168.1"/>
    </source>
</evidence>
<dbReference type="Pfam" id="PF01370">
    <property type="entry name" value="Epimerase"/>
    <property type="match status" value="1"/>
</dbReference>
<dbReference type="AlphaFoldDB" id="A0A059XTM2"/>
<sequence length="316" mass="34816">MRYLVTGGAGFIGSHLVRALLENGHEVRVLDNFSTGKEENLAELSGRIDVIRGDVRSFADIEKALEGVTFVFHQAAVGSVPRSIADPFDTQTANVNGTLNLLWKAKEFGVQRVVIAGSSSVYGDTPGMPRVETLLPSPLSPYALSKLSQELFGKIFSKTFGLDTVTLRYFNIFGPRQDPRSEYAAVIPRFVRAILKKDAVTINGTGEQSRDFTFIDNVVQANLLAMETTRGIGEAFNIGCGSSFSILELVDHLSDILGVRPEVRHLPPRAGDPMASQADISKARDLLGYSPKVYFREGLERTARWFEEKFRRTGDL</sequence>
<dbReference type="HOGENOM" id="CLU_007383_1_7_0"/>
<dbReference type="Gene3D" id="3.90.25.10">
    <property type="entry name" value="UDP-galactose 4-epimerase, domain 1"/>
    <property type="match status" value="1"/>
</dbReference>
<evidence type="ECO:0000256" key="1">
    <source>
        <dbReference type="ARBA" id="ARBA00007637"/>
    </source>
</evidence>
<accession>A0A059XTM2</accession>
<dbReference type="RefSeq" id="WP_014960554.1">
    <property type="nucleotide sequence ID" value="NZ_CP007243.1"/>
</dbReference>
<name>A0A059XTM2_9BACT</name>
<evidence type="ECO:0000259" key="2">
    <source>
        <dbReference type="Pfam" id="PF01370"/>
    </source>
</evidence>
<dbReference type="SUPFAM" id="SSF51735">
    <property type="entry name" value="NAD(P)-binding Rossmann-fold domains"/>
    <property type="match status" value="1"/>
</dbReference>
<proteinExistence type="inferred from homology"/>
<reference evidence="4" key="1">
    <citation type="submission" date="2014-02" db="EMBL/GenBank/DDBJ databases">
        <title>Complete genome sequence and comparative genomic analysis of the nitrogen-fixing bacterium Leptospirillum ferriphilum YSK.</title>
        <authorList>
            <person name="Guo X."/>
            <person name="Yin H."/>
            <person name="Liang Y."/>
            <person name="Hu Q."/>
            <person name="Ma L."/>
            <person name="Xiao Y."/>
            <person name="Zhang X."/>
            <person name="Qiu G."/>
            <person name="Liu X."/>
        </authorList>
    </citation>
    <scope>NUCLEOTIDE SEQUENCE [LARGE SCALE GENOMIC DNA]</scope>
    <source>
        <strain evidence="4">YSK</strain>
    </source>
</reference>
<dbReference type="EMBL" id="CP007243">
    <property type="protein sequence ID" value="AIA30168.1"/>
    <property type="molecule type" value="Genomic_DNA"/>
</dbReference>
<dbReference type="KEGG" id="lfp:Y981_03430"/>
<organism evidence="3 4">
    <name type="scientific">Leptospirillum ferriphilum YSK</name>
    <dbReference type="NCBI Taxonomy" id="1441628"/>
    <lineage>
        <taxon>Bacteria</taxon>
        <taxon>Pseudomonadati</taxon>
        <taxon>Nitrospirota</taxon>
        <taxon>Nitrospiria</taxon>
        <taxon>Nitrospirales</taxon>
        <taxon>Nitrospiraceae</taxon>
        <taxon>Leptospirillum</taxon>
    </lineage>
</organism>
<comment type="similarity">
    <text evidence="1">Belongs to the NAD(P)-dependent epimerase/dehydratase family.</text>
</comment>
<dbReference type="Proteomes" id="UP000027059">
    <property type="component" value="Chromosome"/>
</dbReference>
<gene>
    <name evidence="3" type="ORF">Y981_03430</name>
</gene>